<accession>A0ABR7SJT7</accession>
<evidence type="ECO:0000313" key="1">
    <source>
        <dbReference type="EMBL" id="MBC9715732.1"/>
    </source>
</evidence>
<gene>
    <name evidence="1" type="ORF">H9Y04_24625</name>
</gene>
<comment type="caution">
    <text evidence="1">The sequence shown here is derived from an EMBL/GenBank/DDBJ whole genome shotgun (WGS) entry which is preliminary data.</text>
</comment>
<dbReference type="EMBL" id="JACTVJ010000012">
    <property type="protein sequence ID" value="MBC9715732.1"/>
    <property type="molecule type" value="Genomic_DNA"/>
</dbReference>
<protein>
    <submittedName>
        <fullName evidence="1">Uncharacterized protein</fullName>
    </submittedName>
</protein>
<organism evidence="1 2">
    <name type="scientific">Streptomyces polyasparticus</name>
    <dbReference type="NCBI Taxonomy" id="2767826"/>
    <lineage>
        <taxon>Bacteria</taxon>
        <taxon>Bacillati</taxon>
        <taxon>Actinomycetota</taxon>
        <taxon>Actinomycetes</taxon>
        <taxon>Kitasatosporales</taxon>
        <taxon>Streptomycetaceae</taxon>
        <taxon>Streptomyces</taxon>
    </lineage>
</organism>
<reference evidence="1 2" key="1">
    <citation type="submission" date="2020-08" db="EMBL/GenBank/DDBJ databases">
        <title>Genemic of Streptomyces polyaspartic.</title>
        <authorList>
            <person name="Liu W."/>
        </authorList>
    </citation>
    <scope>NUCLEOTIDE SEQUENCE [LARGE SCALE GENOMIC DNA]</scope>
    <source>
        <strain evidence="1 2">TRM66268-LWL</strain>
    </source>
</reference>
<dbReference type="Proteomes" id="UP000642284">
    <property type="component" value="Unassembled WGS sequence"/>
</dbReference>
<name>A0ABR7SJT7_9ACTN</name>
<sequence>MCLGAGLRCRLDLGRGVSAAPAARTDAERPIECPHDLDVVVGDVTRNLQDATDAHRHAADVLARHFAQFVAWLAEMVAKDVCAAERRADAIRLRLLRGTGRR</sequence>
<keyword evidence="2" id="KW-1185">Reference proteome</keyword>
<proteinExistence type="predicted"/>
<dbReference type="RefSeq" id="WP_187816200.1">
    <property type="nucleotide sequence ID" value="NZ_JACTVJ010000012.1"/>
</dbReference>
<evidence type="ECO:0000313" key="2">
    <source>
        <dbReference type="Proteomes" id="UP000642284"/>
    </source>
</evidence>